<feature type="compositionally biased region" description="Low complexity" evidence="2">
    <location>
        <begin position="38"/>
        <end position="51"/>
    </location>
</feature>
<protein>
    <submittedName>
        <fullName evidence="3">Uncharacterized protein</fullName>
    </submittedName>
</protein>
<dbReference type="InterPro" id="IPR011990">
    <property type="entry name" value="TPR-like_helical_dom_sf"/>
</dbReference>
<dbReference type="GO" id="GO:0030008">
    <property type="term" value="C:TRAPP complex"/>
    <property type="evidence" value="ECO:0007669"/>
    <property type="project" value="TreeGrafter"/>
</dbReference>
<reference evidence="3 4" key="1">
    <citation type="journal article" date="2019" name="Nat. Ecol. Evol.">
        <title>Megaphylogeny resolves global patterns of mushroom evolution.</title>
        <authorList>
            <person name="Varga T."/>
            <person name="Krizsan K."/>
            <person name="Foldi C."/>
            <person name="Dima B."/>
            <person name="Sanchez-Garcia M."/>
            <person name="Sanchez-Ramirez S."/>
            <person name="Szollosi G.J."/>
            <person name="Szarkandi J.G."/>
            <person name="Papp V."/>
            <person name="Albert L."/>
            <person name="Andreopoulos W."/>
            <person name="Angelini C."/>
            <person name="Antonin V."/>
            <person name="Barry K.W."/>
            <person name="Bougher N.L."/>
            <person name="Buchanan P."/>
            <person name="Buyck B."/>
            <person name="Bense V."/>
            <person name="Catcheside P."/>
            <person name="Chovatia M."/>
            <person name="Cooper J."/>
            <person name="Damon W."/>
            <person name="Desjardin D."/>
            <person name="Finy P."/>
            <person name="Geml J."/>
            <person name="Haridas S."/>
            <person name="Hughes K."/>
            <person name="Justo A."/>
            <person name="Karasinski D."/>
            <person name="Kautmanova I."/>
            <person name="Kiss B."/>
            <person name="Kocsube S."/>
            <person name="Kotiranta H."/>
            <person name="LaButti K.M."/>
            <person name="Lechner B.E."/>
            <person name="Liimatainen K."/>
            <person name="Lipzen A."/>
            <person name="Lukacs Z."/>
            <person name="Mihaltcheva S."/>
            <person name="Morgado L.N."/>
            <person name="Niskanen T."/>
            <person name="Noordeloos M.E."/>
            <person name="Ohm R.A."/>
            <person name="Ortiz-Santana B."/>
            <person name="Ovrebo C."/>
            <person name="Racz N."/>
            <person name="Riley R."/>
            <person name="Savchenko A."/>
            <person name="Shiryaev A."/>
            <person name="Soop K."/>
            <person name="Spirin V."/>
            <person name="Szebenyi C."/>
            <person name="Tomsovsky M."/>
            <person name="Tulloss R.E."/>
            <person name="Uehling J."/>
            <person name="Grigoriev I.V."/>
            <person name="Vagvolgyi C."/>
            <person name="Papp T."/>
            <person name="Martin F.M."/>
            <person name="Miettinen O."/>
            <person name="Hibbett D.S."/>
            <person name="Nagy L.G."/>
        </authorList>
    </citation>
    <scope>NUCLEOTIDE SEQUENCE [LARGE SCALE GENOMIC DNA]</scope>
    <source>
        <strain evidence="3 4">FP101781</strain>
    </source>
</reference>
<dbReference type="EMBL" id="QPFP01000013">
    <property type="protein sequence ID" value="TEB33185.1"/>
    <property type="molecule type" value="Genomic_DNA"/>
</dbReference>
<feature type="compositionally biased region" description="Acidic residues" evidence="2">
    <location>
        <begin position="295"/>
        <end position="305"/>
    </location>
</feature>
<dbReference type="PANTHER" id="PTHR21581:SF6">
    <property type="entry name" value="TRAFFICKING PROTEIN PARTICLE COMPLEX SUBUNIT 12"/>
    <property type="match status" value="1"/>
</dbReference>
<dbReference type="AlphaFoldDB" id="A0A4Y7TG81"/>
<evidence type="ECO:0000256" key="2">
    <source>
        <dbReference type="SAM" id="MobiDB-lite"/>
    </source>
</evidence>
<name>A0A4Y7TG81_COPMI</name>
<dbReference type="PROSITE" id="PS50005">
    <property type="entry name" value="TPR"/>
    <property type="match status" value="1"/>
</dbReference>
<dbReference type="OrthoDB" id="428342at2759"/>
<dbReference type="Pfam" id="PF14559">
    <property type="entry name" value="TPR_19"/>
    <property type="match status" value="1"/>
</dbReference>
<evidence type="ECO:0000313" key="4">
    <source>
        <dbReference type="Proteomes" id="UP000298030"/>
    </source>
</evidence>
<comment type="caution">
    <text evidence="3">The sequence shown here is derived from an EMBL/GenBank/DDBJ whole genome shotgun (WGS) entry which is preliminary data.</text>
</comment>
<keyword evidence="4" id="KW-1185">Reference proteome</keyword>
<feature type="region of interest" description="Disordered" evidence="2">
    <location>
        <begin position="1"/>
        <end position="305"/>
    </location>
</feature>
<feature type="compositionally biased region" description="Polar residues" evidence="2">
    <location>
        <begin position="192"/>
        <end position="211"/>
    </location>
</feature>
<feature type="repeat" description="TPR" evidence="1">
    <location>
        <begin position="605"/>
        <end position="638"/>
    </location>
</feature>
<dbReference type="SUPFAM" id="SSF48452">
    <property type="entry name" value="TPR-like"/>
    <property type="match status" value="1"/>
</dbReference>
<dbReference type="InterPro" id="IPR019734">
    <property type="entry name" value="TPR_rpt"/>
</dbReference>
<dbReference type="Gene3D" id="1.25.40.10">
    <property type="entry name" value="Tetratricopeptide repeat domain"/>
    <property type="match status" value="1"/>
</dbReference>
<dbReference type="GO" id="GO:0005794">
    <property type="term" value="C:Golgi apparatus"/>
    <property type="evidence" value="ECO:0007669"/>
    <property type="project" value="TreeGrafter"/>
</dbReference>
<feature type="compositionally biased region" description="Basic residues" evidence="2">
    <location>
        <begin position="1"/>
        <end position="11"/>
    </location>
</feature>
<proteinExistence type="predicted"/>
<feature type="compositionally biased region" description="Low complexity" evidence="2">
    <location>
        <begin position="12"/>
        <end position="21"/>
    </location>
</feature>
<feature type="compositionally biased region" description="Low complexity" evidence="2">
    <location>
        <begin position="123"/>
        <end position="133"/>
    </location>
</feature>
<feature type="compositionally biased region" description="Acidic residues" evidence="2">
    <location>
        <begin position="226"/>
        <end position="241"/>
    </location>
</feature>
<evidence type="ECO:0000313" key="3">
    <source>
        <dbReference type="EMBL" id="TEB33185.1"/>
    </source>
</evidence>
<gene>
    <name evidence="3" type="ORF">FA13DRAFT_191450</name>
</gene>
<feature type="compositionally biased region" description="Pro residues" evidence="2">
    <location>
        <begin position="263"/>
        <end position="275"/>
    </location>
</feature>
<evidence type="ECO:0000256" key="1">
    <source>
        <dbReference type="PROSITE-ProRule" id="PRU00339"/>
    </source>
</evidence>
<dbReference type="Proteomes" id="UP000298030">
    <property type="component" value="Unassembled WGS sequence"/>
</dbReference>
<accession>A0A4Y7TG81</accession>
<keyword evidence="1" id="KW-0802">TPR repeat</keyword>
<sequence>MPNLLRKKRRVSASAVDSAAYDVEEKDQLPYLSPPSPSSSKTAVSRSSVLSFSTPARRASSESSSSGSIDKKHHHHDGDAGSSPSKLSPMRSFTKKAKKQIQRLEDMVQNRRTVHSRAVSEGAPPSSAPAKPKTSLFPSFSSPRKRTFSTAAKGDTKKPFLIGKDGGDGETQKVARSRTISLPIILRRARSSDTMTSAESTSAHPLATSLQPVEEETRSAVPKETADDDVPDPFLVDEEGDALSSEAGSSPRPTPNVPLSIPVSPPPLSSKPLPSPVNVNKEVPPPPVPERDGGDSDEDEADDVPDLYLPGLVTPAMFLPIPNTDPLTILLNKYIYPPESRPHRDVSGEWQHSDFHTLVMTNSWRALARMARDRIVGADPADLNLILGLWHLRLSCLARLRLFNQTAAECTNLFTVLNNVQPPEARLYLFERLLPFELEVMQTRLKYWAGDHMGYLDSLTALLRKCKISARKGASTKDATTSAMWKERGARVALIMASQMVEMKVRPPYLFWALVLTTLQEFTAASHLLEPLCTNAALRSAIARIYLQSGNLAAALKHFQSVAEDPTADERQKLMNSAVLLSAEGDWEKATEVLKHLMEKDSEDYVAVNNLSVALLSRGKLKEAIEVLENALSSSPSAVVVAEPFLFNLSTLYELRSNIGFGKKRDLLVEVAKWSGDGLKTTCLKLPAN</sequence>
<dbReference type="STRING" id="71717.A0A4Y7TG81"/>
<dbReference type="PANTHER" id="PTHR21581">
    <property type="entry name" value="D-ALANYL-D-ALANINE CARBOXYPEPTIDASE"/>
    <property type="match status" value="1"/>
</dbReference>
<organism evidence="3 4">
    <name type="scientific">Coprinellus micaceus</name>
    <name type="common">Glistening ink-cap mushroom</name>
    <name type="synonym">Coprinus micaceus</name>
    <dbReference type="NCBI Taxonomy" id="71717"/>
    <lineage>
        <taxon>Eukaryota</taxon>
        <taxon>Fungi</taxon>
        <taxon>Dikarya</taxon>
        <taxon>Basidiomycota</taxon>
        <taxon>Agaricomycotina</taxon>
        <taxon>Agaricomycetes</taxon>
        <taxon>Agaricomycetidae</taxon>
        <taxon>Agaricales</taxon>
        <taxon>Agaricineae</taxon>
        <taxon>Psathyrellaceae</taxon>
        <taxon>Coprinellus</taxon>
    </lineage>
</organism>